<dbReference type="KEGG" id="str:Sterm_1818"/>
<reference evidence="2 3" key="2">
    <citation type="journal article" date="2010" name="Stand. Genomic Sci.">
        <title>Complete genome sequence of Sebaldella termitidis type strain (NCTC 11300).</title>
        <authorList>
            <person name="Harmon-Smith M."/>
            <person name="Celia L."/>
            <person name="Chertkov O."/>
            <person name="Lapidus A."/>
            <person name="Copeland A."/>
            <person name="Glavina Del Rio T."/>
            <person name="Nolan M."/>
            <person name="Lucas S."/>
            <person name="Tice H."/>
            <person name="Cheng J.F."/>
            <person name="Han C."/>
            <person name="Detter J.C."/>
            <person name="Bruce D."/>
            <person name="Goodwin L."/>
            <person name="Pitluck S."/>
            <person name="Pati A."/>
            <person name="Liolios K."/>
            <person name="Ivanova N."/>
            <person name="Mavromatis K."/>
            <person name="Mikhailova N."/>
            <person name="Chen A."/>
            <person name="Palaniappan K."/>
            <person name="Land M."/>
            <person name="Hauser L."/>
            <person name="Chang Y.J."/>
            <person name="Jeffries C.D."/>
            <person name="Brettin T."/>
            <person name="Goker M."/>
            <person name="Beck B."/>
            <person name="Bristow J."/>
            <person name="Eisen J.A."/>
            <person name="Markowitz V."/>
            <person name="Hugenholtz P."/>
            <person name="Kyrpides N.C."/>
            <person name="Klenk H.P."/>
            <person name="Chen F."/>
        </authorList>
    </citation>
    <scope>NUCLEOTIDE SEQUENCE [LARGE SCALE GENOMIC DNA]</scope>
    <source>
        <strain evidence="3">ATCC 33386 / NCTC 11300</strain>
    </source>
</reference>
<proteinExistence type="predicted"/>
<evidence type="ECO:0008006" key="4">
    <source>
        <dbReference type="Google" id="ProtNLM"/>
    </source>
</evidence>
<evidence type="ECO:0000313" key="2">
    <source>
        <dbReference type="EMBL" id="ACZ08676.1"/>
    </source>
</evidence>
<keyword evidence="1" id="KW-0472">Membrane</keyword>
<dbReference type="STRING" id="526218.Sterm_1818"/>
<dbReference type="AlphaFoldDB" id="D1AIY8"/>
<keyword evidence="3" id="KW-1185">Reference proteome</keyword>
<dbReference type="RefSeq" id="WP_012861270.1">
    <property type="nucleotide sequence ID" value="NC_013517.1"/>
</dbReference>
<organism evidence="2 3">
    <name type="scientific">Sebaldella termitidis (strain ATCC 33386 / NCTC 11300)</name>
    <dbReference type="NCBI Taxonomy" id="526218"/>
    <lineage>
        <taxon>Bacteria</taxon>
        <taxon>Fusobacteriati</taxon>
        <taxon>Fusobacteriota</taxon>
        <taxon>Fusobacteriia</taxon>
        <taxon>Fusobacteriales</taxon>
        <taxon>Leptotrichiaceae</taxon>
        <taxon>Sebaldella</taxon>
    </lineage>
</organism>
<evidence type="ECO:0000256" key="1">
    <source>
        <dbReference type="SAM" id="Phobius"/>
    </source>
</evidence>
<name>D1AIY8_SEBTE</name>
<dbReference type="HOGENOM" id="CLU_1703015_0_0_0"/>
<accession>D1AIY8</accession>
<dbReference type="Proteomes" id="UP000000845">
    <property type="component" value="Chromosome"/>
</dbReference>
<keyword evidence="1" id="KW-0812">Transmembrane</keyword>
<sequence>MRIKIEKITFFDFLLTKMSTDKLNITASFLIVYAYVMLKLRYNMMMSMGMKVTAGILIGAAVTAFIYGLLYFLKFRKLKGENPGIQGKFDKDSVKDFNIFGTQKKFKMQPYSRFNKKYENKYTFFMRFDGMKLLFIPKKYLSIEEIEYIRKKIK</sequence>
<reference evidence="3" key="1">
    <citation type="submission" date="2009-09" db="EMBL/GenBank/DDBJ databases">
        <title>The complete chromosome of Sebaldella termitidis ATCC 33386.</title>
        <authorList>
            <consortium name="US DOE Joint Genome Institute (JGI-PGF)"/>
            <person name="Lucas S."/>
            <person name="Copeland A."/>
            <person name="Lapidus A."/>
            <person name="Glavina del Rio T."/>
            <person name="Dalin E."/>
            <person name="Tice H."/>
            <person name="Bruce D."/>
            <person name="Goodwin L."/>
            <person name="Pitluck S."/>
            <person name="Kyrpides N."/>
            <person name="Mavromatis K."/>
            <person name="Ivanova N."/>
            <person name="Mikhailova N."/>
            <person name="Sims D."/>
            <person name="Meincke L."/>
            <person name="Brettin T."/>
            <person name="Detter J.C."/>
            <person name="Han C."/>
            <person name="Larimer F."/>
            <person name="Land M."/>
            <person name="Hauser L."/>
            <person name="Markowitz V."/>
            <person name="Cheng J.F."/>
            <person name="Hugenholtz P."/>
            <person name="Woyke T."/>
            <person name="Wu D."/>
            <person name="Eisen J.A."/>
        </authorList>
    </citation>
    <scope>NUCLEOTIDE SEQUENCE [LARGE SCALE GENOMIC DNA]</scope>
    <source>
        <strain evidence="3">ATCC 33386 / NCTC 11300</strain>
    </source>
</reference>
<evidence type="ECO:0000313" key="3">
    <source>
        <dbReference type="Proteomes" id="UP000000845"/>
    </source>
</evidence>
<keyword evidence="1" id="KW-1133">Transmembrane helix</keyword>
<feature type="transmembrane region" description="Helical" evidence="1">
    <location>
        <begin position="21"/>
        <end position="40"/>
    </location>
</feature>
<feature type="transmembrane region" description="Helical" evidence="1">
    <location>
        <begin position="52"/>
        <end position="73"/>
    </location>
</feature>
<gene>
    <name evidence="2" type="ordered locus">Sterm_1818</name>
</gene>
<protein>
    <recommendedName>
        <fullName evidence="4">YcxB-like protein domain-containing protein</fullName>
    </recommendedName>
</protein>
<dbReference type="EMBL" id="CP001739">
    <property type="protein sequence ID" value="ACZ08676.1"/>
    <property type="molecule type" value="Genomic_DNA"/>
</dbReference>